<evidence type="ECO:0000259" key="1">
    <source>
        <dbReference type="PROSITE" id="PS51192"/>
    </source>
</evidence>
<dbReference type="PROSITE" id="PS51192">
    <property type="entry name" value="HELICASE_ATP_BIND_1"/>
    <property type="match status" value="1"/>
</dbReference>
<dbReference type="GO" id="GO:0006304">
    <property type="term" value="P:DNA modification"/>
    <property type="evidence" value="ECO:0007669"/>
    <property type="project" value="InterPro"/>
</dbReference>
<dbReference type="Gene3D" id="3.90.1570.30">
    <property type="match status" value="1"/>
</dbReference>
<dbReference type="GO" id="GO:0005524">
    <property type="term" value="F:ATP binding"/>
    <property type="evidence" value="ECO:0007669"/>
    <property type="project" value="InterPro"/>
</dbReference>
<keyword evidence="2" id="KW-0378">Hydrolase</keyword>
<dbReference type="InterPro" id="IPR029464">
    <property type="entry name" value="HSDR_N"/>
</dbReference>
<dbReference type="Pfam" id="PF13588">
    <property type="entry name" value="HSDR_N_2"/>
    <property type="match status" value="1"/>
</dbReference>
<dbReference type="CDD" id="cd18032">
    <property type="entry name" value="DEXHc_RE_I_III_res"/>
    <property type="match status" value="1"/>
</dbReference>
<dbReference type="SUPFAM" id="SSF52540">
    <property type="entry name" value="P-loop containing nucleoside triphosphate hydrolases"/>
    <property type="match status" value="1"/>
</dbReference>
<dbReference type="GO" id="GO:0016787">
    <property type="term" value="F:hydrolase activity"/>
    <property type="evidence" value="ECO:0007669"/>
    <property type="project" value="InterPro"/>
</dbReference>
<dbReference type="EMBL" id="PVWK01000017">
    <property type="protein sequence ID" value="PSB33729.1"/>
    <property type="molecule type" value="Genomic_DNA"/>
</dbReference>
<dbReference type="Pfam" id="PF00271">
    <property type="entry name" value="Helicase_C"/>
    <property type="match status" value="1"/>
</dbReference>
<reference evidence="2 3" key="2">
    <citation type="submission" date="2018-03" db="EMBL/GenBank/DDBJ databases">
        <title>The ancient ancestry and fast evolution of plastids.</title>
        <authorList>
            <person name="Moore K.R."/>
            <person name="Magnabosco C."/>
            <person name="Momper L."/>
            <person name="Gold D.A."/>
            <person name="Bosak T."/>
            <person name="Fournier G.P."/>
        </authorList>
    </citation>
    <scope>NUCLEOTIDE SEQUENCE [LARGE SCALE GENOMIC DNA]</scope>
    <source>
        <strain evidence="2 3">ULC18</strain>
    </source>
</reference>
<dbReference type="Pfam" id="PF04851">
    <property type="entry name" value="ResIII"/>
    <property type="match status" value="1"/>
</dbReference>
<dbReference type="Proteomes" id="UP000239576">
    <property type="component" value="Unassembled WGS sequence"/>
</dbReference>
<dbReference type="GO" id="GO:0004519">
    <property type="term" value="F:endonuclease activity"/>
    <property type="evidence" value="ECO:0007669"/>
    <property type="project" value="UniProtKB-KW"/>
</dbReference>
<dbReference type="Pfam" id="PF08463">
    <property type="entry name" value="EcoEI_R_C"/>
    <property type="match status" value="1"/>
</dbReference>
<accession>A0A2T1ELV7</accession>
<dbReference type="CDD" id="cd18799">
    <property type="entry name" value="SF2_C_EcoAI-like"/>
    <property type="match status" value="1"/>
</dbReference>
<name>A0A2T1ELV7_9CYAN</name>
<dbReference type="AlphaFoldDB" id="A0A2T1ELV7"/>
<dbReference type="InterPro" id="IPR050742">
    <property type="entry name" value="Helicase_Restrict-Modif_Enz"/>
</dbReference>
<dbReference type="OrthoDB" id="9802848at2"/>
<dbReference type="PANTHER" id="PTHR47396">
    <property type="entry name" value="TYPE I RESTRICTION ENZYME ECOKI R PROTEIN"/>
    <property type="match status" value="1"/>
</dbReference>
<keyword evidence="2" id="KW-0540">Nuclease</keyword>
<reference evidence="3" key="1">
    <citation type="submission" date="2018-02" db="EMBL/GenBank/DDBJ databases">
        <authorList>
            <person name="Moore K."/>
            <person name="Momper L."/>
        </authorList>
    </citation>
    <scope>NUCLEOTIDE SEQUENCE [LARGE SCALE GENOMIC DNA]</scope>
    <source>
        <strain evidence="3">ULC18</strain>
    </source>
</reference>
<dbReference type="InterPro" id="IPR001650">
    <property type="entry name" value="Helicase_C-like"/>
</dbReference>
<dbReference type="RefSeq" id="WP_106255092.1">
    <property type="nucleotide sequence ID" value="NZ_CAWNSW010000080.1"/>
</dbReference>
<sequence length="778" mass="89316">MAEEFDKRSLSERDICTKYITPSIVGAGWNVQTQIREEVTFTKGRVNPKGKLVSRGESKRADYILYFKPNIPLAIVEAKDNNHGIGDGMQQALTYAEIMGIPFVYSSNGDAFLEHDRTGNAAQVEREFALNEFPSPEQLWQRYCIWKGIAPEIEPIVTQDYYFDGSGKEPRYYQLNAINQTIEAIAKGQNRILLVMATGTGKTFTAFQIIWRLWRSGAKKRILFLADRNILIDQTKTNDFKPFGSAMTKITKRQADKSFEIYLSLYQAVSGTTEAQDIYKQFSRNFFDLVIIDECHRGSAAEDSAWREILEYFESATQIGLTATPRETKEISNIEYFGESLYTYSLKQGIEDGFLAPYKVVKIDIDKDLEGWQPQPGQKDKYGREIEDRIYNQKDIDRYIVFEKRIELVAQRITQFLQESGDPYMKTIVFCEDIDHAERMRKALVNENAALVAQNRKYIMRITGDENEGKAELDNFIAPYETHPVIVTTSRLMTTGIDAQTCKLIVLDRRIQSMTEFKQIIGRGTRINEEYHKLYFTIMDFKKATELFYDPDFDGDPVQIYEPKTGEPTVPPAEDVGEEVVIVGPTTGSNRRVKYVVATEGAGIVRERVQYYGPDGRLITESIKDFTRKTVRQEFASLDAFLKRWSEAAQKQEILRALEERGVLLEALAEEVGKDFDSFDLICHVAFDQPPLSRRERAEQVRKRDYFTKYGEQVRDVLAALLNKYADEGIENIEDINVLKVQPMNRLGTPTEIIKRFGSRQAYFQAVQEMTAELYKVA</sequence>
<dbReference type="GO" id="GO:0003677">
    <property type="term" value="F:DNA binding"/>
    <property type="evidence" value="ECO:0007669"/>
    <property type="project" value="InterPro"/>
</dbReference>
<dbReference type="SMART" id="SM00487">
    <property type="entry name" value="DEXDc"/>
    <property type="match status" value="1"/>
</dbReference>
<feature type="domain" description="Helicase ATP-binding" evidence="1">
    <location>
        <begin position="183"/>
        <end position="343"/>
    </location>
</feature>
<dbReference type="Gene3D" id="3.40.50.300">
    <property type="entry name" value="P-loop containing nucleotide triphosphate hydrolases"/>
    <property type="match status" value="2"/>
</dbReference>
<keyword evidence="2" id="KW-0255">Endonuclease</keyword>
<comment type="caution">
    <text evidence="2">The sequence shown here is derived from an EMBL/GenBank/DDBJ whole genome shotgun (WGS) entry which is preliminary data.</text>
</comment>
<keyword evidence="3" id="KW-1185">Reference proteome</keyword>
<protein>
    <submittedName>
        <fullName evidence="2">Restriction endonuclease</fullName>
    </submittedName>
</protein>
<dbReference type="InterPro" id="IPR013670">
    <property type="entry name" value="EcoEI_R_C_dom"/>
</dbReference>
<organism evidence="2 3">
    <name type="scientific">Stenomitos frigidus ULC18</name>
    <dbReference type="NCBI Taxonomy" id="2107698"/>
    <lineage>
        <taxon>Bacteria</taxon>
        <taxon>Bacillati</taxon>
        <taxon>Cyanobacteriota</taxon>
        <taxon>Cyanophyceae</taxon>
        <taxon>Leptolyngbyales</taxon>
        <taxon>Leptolyngbyaceae</taxon>
        <taxon>Stenomitos</taxon>
    </lineage>
</organism>
<dbReference type="InterPro" id="IPR014001">
    <property type="entry name" value="Helicase_ATP-bd"/>
</dbReference>
<proteinExistence type="predicted"/>
<dbReference type="InterPro" id="IPR006935">
    <property type="entry name" value="Helicase/UvrB_N"/>
</dbReference>
<gene>
    <name evidence="2" type="ORF">C7B82_04425</name>
</gene>
<dbReference type="PANTHER" id="PTHR47396:SF1">
    <property type="entry name" value="ATP-DEPENDENT HELICASE IRC3-RELATED"/>
    <property type="match status" value="1"/>
</dbReference>
<dbReference type="NCBIfam" id="NF046051">
    <property type="entry name" value="restrict_EcoAI"/>
    <property type="match status" value="1"/>
</dbReference>
<dbReference type="GO" id="GO:0005829">
    <property type="term" value="C:cytosol"/>
    <property type="evidence" value="ECO:0007669"/>
    <property type="project" value="TreeGrafter"/>
</dbReference>
<evidence type="ECO:0000313" key="3">
    <source>
        <dbReference type="Proteomes" id="UP000239576"/>
    </source>
</evidence>
<dbReference type="InterPro" id="IPR027417">
    <property type="entry name" value="P-loop_NTPase"/>
</dbReference>
<evidence type="ECO:0000313" key="2">
    <source>
        <dbReference type="EMBL" id="PSB33729.1"/>
    </source>
</evidence>